<dbReference type="EMBL" id="FO082060">
    <property type="protein sequence ID" value="CCE22547.1"/>
    <property type="molecule type" value="Genomic_DNA"/>
</dbReference>
<reference evidence="2" key="1">
    <citation type="journal article" date="2012" name="J. Bacteriol.">
        <title>Genome sequence of the haloalkaliphilic methanotrophic bacterium Methylomicrobium alcaliphilum 20Z.</title>
        <authorList>
            <person name="Vuilleumier S."/>
            <person name="Khmelenina V.N."/>
            <person name="Bringel F."/>
            <person name="Reshetnikov A.S."/>
            <person name="Lajus A."/>
            <person name="Mangenot S."/>
            <person name="Rouy Z."/>
            <person name="Op den Camp H.J."/>
            <person name="Jetten M.S."/>
            <person name="Dispirito A.A."/>
            <person name="Dunfield P."/>
            <person name="Klotz M.G."/>
            <person name="Semrau J.D."/>
            <person name="Stein L.Y."/>
            <person name="Barbe V."/>
            <person name="Medigue C."/>
            <person name="Trotsenko Y.A."/>
            <person name="Kalyuzhnaya M.G."/>
        </authorList>
    </citation>
    <scope>NUCLEOTIDE SEQUENCE [LARGE SCALE GENOMIC DNA]</scope>
    <source>
        <strain evidence="2">DSM 19304 / NCIMB 14124 / VKM B-2133 / 20Z</strain>
    </source>
</reference>
<protein>
    <submittedName>
        <fullName evidence="1">Uncharacterized protein</fullName>
    </submittedName>
</protein>
<organism evidence="1 2">
    <name type="scientific">Methylotuvimicrobium alcaliphilum (strain DSM 19304 / NCIMB 14124 / VKM B-2133 / 20Z)</name>
    <name type="common">Methylomicrobium alcaliphilum</name>
    <dbReference type="NCBI Taxonomy" id="1091494"/>
    <lineage>
        <taxon>Bacteria</taxon>
        <taxon>Pseudomonadati</taxon>
        <taxon>Pseudomonadota</taxon>
        <taxon>Gammaproteobacteria</taxon>
        <taxon>Methylococcales</taxon>
        <taxon>Methylococcaceae</taxon>
        <taxon>Methylotuvimicrobium</taxon>
    </lineage>
</organism>
<dbReference type="Proteomes" id="UP000008315">
    <property type="component" value="Chromosome"/>
</dbReference>
<proteinExistence type="predicted"/>
<sequence length="65" mass="7273">MMRIGCKSRPVKGLVVVLELNTNTLQYPRKARKQASSTIVVLRRTRQNLVLLASIVIVKATRILG</sequence>
<evidence type="ECO:0000313" key="1">
    <source>
        <dbReference type="EMBL" id="CCE22547.1"/>
    </source>
</evidence>
<keyword evidence="2" id="KW-1185">Reference proteome</keyword>
<accession>G4T2R3</accession>
<name>G4T2R3_META2</name>
<dbReference type="AlphaFoldDB" id="G4T2R3"/>
<gene>
    <name evidence="1" type="ordered locus">MEALZ_0853</name>
</gene>
<dbReference type="HOGENOM" id="CLU_2844793_0_0_6"/>
<dbReference type="KEGG" id="mah:MEALZ_0853"/>
<evidence type="ECO:0000313" key="2">
    <source>
        <dbReference type="Proteomes" id="UP000008315"/>
    </source>
</evidence>